<dbReference type="SUPFAM" id="SSF55785">
    <property type="entry name" value="PYP-like sensor domain (PAS domain)"/>
    <property type="match status" value="1"/>
</dbReference>
<dbReference type="InterPro" id="IPR050469">
    <property type="entry name" value="Diguanylate_Cyclase"/>
</dbReference>
<dbReference type="SMART" id="SM00267">
    <property type="entry name" value="GGDEF"/>
    <property type="match status" value="1"/>
</dbReference>
<feature type="domain" description="GGDEF" evidence="3">
    <location>
        <begin position="175"/>
        <end position="310"/>
    </location>
</feature>
<proteinExistence type="predicted"/>
<accession>A0A4V1LP34</accession>
<gene>
    <name evidence="4" type="ORF">CRV04_06385</name>
</gene>
<protein>
    <recommendedName>
        <fullName evidence="1">diguanylate cyclase</fullName>
        <ecNumber evidence="1">2.7.7.65</ecNumber>
    </recommendedName>
</protein>
<evidence type="ECO:0000313" key="4">
    <source>
        <dbReference type="EMBL" id="RXJ58130.1"/>
    </source>
</evidence>
<dbReference type="RefSeq" id="WP_128995993.1">
    <property type="nucleotide sequence ID" value="NZ_PDKN01000003.1"/>
</dbReference>
<dbReference type="InterPro" id="IPR043128">
    <property type="entry name" value="Rev_trsase/Diguanyl_cyclase"/>
</dbReference>
<dbReference type="InterPro" id="IPR029787">
    <property type="entry name" value="Nucleotide_cyclase"/>
</dbReference>
<reference evidence="4 5" key="1">
    <citation type="submission" date="2017-10" db="EMBL/GenBank/DDBJ databases">
        <title>Genomics of the genus Arcobacter.</title>
        <authorList>
            <person name="Perez-Cataluna A."/>
            <person name="Figueras M.J."/>
        </authorList>
    </citation>
    <scope>NUCLEOTIDE SEQUENCE [LARGE SCALE GENOMIC DNA]</scope>
    <source>
        <strain evidence="4 5">CECT 8987</strain>
    </source>
</reference>
<dbReference type="PANTHER" id="PTHR45138:SF9">
    <property type="entry name" value="DIGUANYLATE CYCLASE DGCM-RELATED"/>
    <property type="match status" value="1"/>
</dbReference>
<dbReference type="Proteomes" id="UP000290657">
    <property type="component" value="Unassembled WGS sequence"/>
</dbReference>
<dbReference type="SMART" id="SM00091">
    <property type="entry name" value="PAS"/>
    <property type="match status" value="1"/>
</dbReference>
<dbReference type="Gene3D" id="3.30.450.20">
    <property type="entry name" value="PAS domain"/>
    <property type="match status" value="1"/>
</dbReference>
<name>A0A4V1LP34_9BACT</name>
<dbReference type="GO" id="GO:0052621">
    <property type="term" value="F:diguanylate cyclase activity"/>
    <property type="evidence" value="ECO:0007669"/>
    <property type="project" value="UniProtKB-EC"/>
</dbReference>
<dbReference type="CDD" id="cd00130">
    <property type="entry name" value="PAS"/>
    <property type="match status" value="1"/>
</dbReference>
<sequence>MDNLKNDIIFNTINNGILILDEDLKIRAWNRWLEIHTCMNLEAVQDKNLCELFPSIDEKKLKRKIKSVLVTNNSSFYSVDPHRYLIKIRLSNITNAIYEYMQQDVTIAPYKKEERLVAVYIYDKTSLCETNAQLEVLNGELKELSYRDPMTHAYNRRYFYEEATRLLSLANREEKSCCIVIMDIDKFKDINDTYGHSIGDEVIIALAKNLETHTRKSDVIARFGGEEFVILLYNSDIKNAKLVAEKIREDIQDIAISTSEGAIHFTASFGVSRFDKTFDENDIEHTISRADKCLYVAKTHGRNKVITEEYLGASKYDKLFNTYSMDDQTLHII</sequence>
<dbReference type="InterPro" id="IPR035965">
    <property type="entry name" value="PAS-like_dom_sf"/>
</dbReference>
<dbReference type="EMBL" id="PDKN01000003">
    <property type="protein sequence ID" value="RXJ58130.1"/>
    <property type="molecule type" value="Genomic_DNA"/>
</dbReference>
<evidence type="ECO:0000313" key="5">
    <source>
        <dbReference type="Proteomes" id="UP000290657"/>
    </source>
</evidence>
<dbReference type="AlphaFoldDB" id="A0A4V1LP34"/>
<dbReference type="CDD" id="cd01949">
    <property type="entry name" value="GGDEF"/>
    <property type="match status" value="1"/>
</dbReference>
<dbReference type="FunFam" id="3.30.70.270:FF:000001">
    <property type="entry name" value="Diguanylate cyclase domain protein"/>
    <property type="match status" value="1"/>
</dbReference>
<evidence type="ECO:0000256" key="2">
    <source>
        <dbReference type="ARBA" id="ARBA00034247"/>
    </source>
</evidence>
<keyword evidence="5" id="KW-1185">Reference proteome</keyword>
<dbReference type="Gene3D" id="3.30.70.270">
    <property type="match status" value="1"/>
</dbReference>
<dbReference type="EC" id="2.7.7.65" evidence="1"/>
<evidence type="ECO:0000259" key="3">
    <source>
        <dbReference type="PROSITE" id="PS50887"/>
    </source>
</evidence>
<comment type="catalytic activity">
    <reaction evidence="2">
        <text>2 GTP = 3',3'-c-di-GMP + 2 diphosphate</text>
        <dbReference type="Rhea" id="RHEA:24898"/>
        <dbReference type="ChEBI" id="CHEBI:33019"/>
        <dbReference type="ChEBI" id="CHEBI:37565"/>
        <dbReference type="ChEBI" id="CHEBI:58805"/>
        <dbReference type="EC" id="2.7.7.65"/>
    </reaction>
</comment>
<dbReference type="PANTHER" id="PTHR45138">
    <property type="entry name" value="REGULATORY COMPONENTS OF SENSORY TRANSDUCTION SYSTEM"/>
    <property type="match status" value="1"/>
</dbReference>
<evidence type="ECO:0000256" key="1">
    <source>
        <dbReference type="ARBA" id="ARBA00012528"/>
    </source>
</evidence>
<dbReference type="NCBIfam" id="TIGR00254">
    <property type="entry name" value="GGDEF"/>
    <property type="match status" value="1"/>
</dbReference>
<comment type="caution">
    <text evidence="4">The sequence shown here is derived from an EMBL/GenBank/DDBJ whole genome shotgun (WGS) entry which is preliminary data.</text>
</comment>
<dbReference type="SUPFAM" id="SSF55073">
    <property type="entry name" value="Nucleotide cyclase"/>
    <property type="match status" value="1"/>
</dbReference>
<dbReference type="InterPro" id="IPR000014">
    <property type="entry name" value="PAS"/>
</dbReference>
<dbReference type="Pfam" id="PF00990">
    <property type="entry name" value="GGDEF"/>
    <property type="match status" value="1"/>
</dbReference>
<dbReference type="InterPro" id="IPR000160">
    <property type="entry name" value="GGDEF_dom"/>
</dbReference>
<organism evidence="4 5">
    <name type="scientific">Candidatus Marinarcus aquaticus</name>
    <dbReference type="NCBI Taxonomy" id="2044504"/>
    <lineage>
        <taxon>Bacteria</taxon>
        <taxon>Pseudomonadati</taxon>
        <taxon>Campylobacterota</taxon>
        <taxon>Epsilonproteobacteria</taxon>
        <taxon>Campylobacterales</taxon>
        <taxon>Arcobacteraceae</taxon>
        <taxon>Candidatus Marinarcus</taxon>
    </lineage>
</organism>
<dbReference type="PROSITE" id="PS50887">
    <property type="entry name" value="GGDEF"/>
    <property type="match status" value="1"/>
</dbReference>
<dbReference type="OrthoDB" id="9790367at2"/>